<organism evidence="1">
    <name type="scientific">Bionectria ochroleuca</name>
    <name type="common">Gliocladium roseum</name>
    <dbReference type="NCBI Taxonomy" id="29856"/>
    <lineage>
        <taxon>Eukaryota</taxon>
        <taxon>Fungi</taxon>
        <taxon>Dikarya</taxon>
        <taxon>Ascomycota</taxon>
        <taxon>Pezizomycotina</taxon>
        <taxon>Sordariomycetes</taxon>
        <taxon>Hypocreomycetidae</taxon>
        <taxon>Hypocreales</taxon>
        <taxon>Bionectriaceae</taxon>
        <taxon>Clonostachys</taxon>
    </lineage>
</organism>
<dbReference type="EMBL" id="CDPU01000245">
    <property type="protein sequence ID" value="CEO58030.1"/>
    <property type="molecule type" value="Genomic_DNA"/>
</dbReference>
<sequence length="342" mass="39066">MVNHHRFSYNQCSTSSEIASRLEYSLITGPLMRHLPSGGQTINHMGSLNWIGILKRGQYSLYGHQVAHPLSLDPRIVGALQCPTGVSGQASLLAFNPMMHTERFLLKLLNPQLLQSLSEEQKQSVREEKDYITLSQKIDVLGTQIGSLACYNKDKITRLMMENLQSERISLYKERERIFTTKLKKLQTTQKISYSNKKRIRLAAVMHKRIRPRSSEWINALKDLVTLRNSDCSVAYQPGLRPKGGHYPYCKTEMKRSMCFPAHLHITGERTTIPNFAFIAMTSKIHWENHLQAYLDSLDIPTRCNPVVFRHAIACAGYCPVHLGDTNLTPTERMKQFLWVGP</sequence>
<name>A0A0B7KSM9_BIOOC</name>
<proteinExistence type="predicted"/>
<evidence type="ECO:0000313" key="1">
    <source>
        <dbReference type="EMBL" id="CEO58030.1"/>
    </source>
</evidence>
<gene>
    <name evidence="1" type="ORF">BN869_000014088_1</name>
</gene>
<dbReference type="AlphaFoldDB" id="A0A0B7KSM9"/>
<accession>A0A0B7KSM9</accession>
<reference evidence="1" key="1">
    <citation type="submission" date="2015-01" db="EMBL/GenBank/DDBJ databases">
        <authorList>
            <person name="Durling Mikael"/>
        </authorList>
    </citation>
    <scope>NUCLEOTIDE SEQUENCE</scope>
</reference>
<protein>
    <submittedName>
        <fullName evidence="1">Uncharacterized protein</fullName>
    </submittedName>
</protein>